<gene>
    <name evidence="1" type="ORF">MNBD_GAMMA17-756</name>
</gene>
<evidence type="ECO:0008006" key="2">
    <source>
        <dbReference type="Google" id="ProtNLM"/>
    </source>
</evidence>
<dbReference type="InterPro" id="IPR010727">
    <property type="entry name" value="DUF1302"/>
</dbReference>
<evidence type="ECO:0000313" key="1">
    <source>
        <dbReference type="EMBL" id="VAW86874.1"/>
    </source>
</evidence>
<reference evidence="1" key="1">
    <citation type="submission" date="2018-06" db="EMBL/GenBank/DDBJ databases">
        <authorList>
            <person name="Zhirakovskaya E."/>
        </authorList>
    </citation>
    <scope>NUCLEOTIDE SEQUENCE</scope>
</reference>
<name>A0A3B0ZZG8_9ZZZZ</name>
<protein>
    <recommendedName>
        <fullName evidence="2">Alginate export domain-containing protein</fullName>
    </recommendedName>
</protein>
<dbReference type="AlphaFoldDB" id="A0A3B0ZZG8"/>
<sequence length="493" mass="56904">MQEMQVNRWSWLIARRQCLILIVVLTAMCAAAPVSAEAESESGLFKRFLDDWTFNGFLKNETAYRYREPRSITKIRNILSLGGQYSASSNSSLTVSAWAYYDHAYDLFDYETISARHVRDENQPLVFVDNLEQEQDSPVAEIRELYLDIYTDNMDVRLGKQFVVWGVLEGMRLTDEINPMDFREMILLDLLDYRIPLWTAKVDYYAEEATWQFLWIPDLQFHKPAPAGSEWELLQNVPNTTKPDSSKLRNTEVGIKYTKDILGTEVGLSYFYTWDDFPVVFRTSRISSTAEPTFFPTFSRLTMYGATFVSPVGGSIVKGEFVYVPDKYFGLENDSDIDGDGFLDSDGILQKKHIRWGLGLDFNRWGMDISPAISQWIILDYDPVLFQDEFDTSLALFIRKPMPEKSAVFQLLYINVLNARESYLKPKIIFDVTDHFQIGVGMDMFYGRSSKLGIEARNGRIFGATANTSVQSAQFFGNFRKNSRLFMEFKYTF</sequence>
<dbReference type="Pfam" id="PF06980">
    <property type="entry name" value="DUF1302"/>
    <property type="match status" value="1"/>
</dbReference>
<organism evidence="1">
    <name type="scientific">hydrothermal vent metagenome</name>
    <dbReference type="NCBI Taxonomy" id="652676"/>
    <lineage>
        <taxon>unclassified sequences</taxon>
        <taxon>metagenomes</taxon>
        <taxon>ecological metagenomes</taxon>
    </lineage>
</organism>
<accession>A0A3B0ZZG8</accession>
<proteinExistence type="predicted"/>
<dbReference type="EMBL" id="UOFQ01000054">
    <property type="protein sequence ID" value="VAW86874.1"/>
    <property type="molecule type" value="Genomic_DNA"/>
</dbReference>